<name>A0AAY4AWH0_9TELE</name>
<protein>
    <recommendedName>
        <fullName evidence="1">STRA8 bHLH domain-containing protein</fullName>
    </recommendedName>
</protein>
<reference evidence="2" key="3">
    <citation type="submission" date="2025-09" db="UniProtKB">
        <authorList>
            <consortium name="Ensembl"/>
        </authorList>
    </citation>
    <scope>IDENTIFICATION</scope>
</reference>
<evidence type="ECO:0000259" key="1">
    <source>
        <dbReference type="Pfam" id="PF23175"/>
    </source>
</evidence>
<proteinExistence type="predicted"/>
<keyword evidence="3" id="KW-1185">Reference proteome</keyword>
<dbReference type="GO" id="GO:0005634">
    <property type="term" value="C:nucleus"/>
    <property type="evidence" value="ECO:0007669"/>
    <property type="project" value="TreeGrafter"/>
</dbReference>
<dbReference type="InterPro" id="IPR057021">
    <property type="entry name" value="bHLH_STRA8"/>
</dbReference>
<dbReference type="GO" id="GO:0090427">
    <property type="term" value="P:activation of meiosis"/>
    <property type="evidence" value="ECO:0007669"/>
    <property type="project" value="TreeGrafter"/>
</dbReference>
<dbReference type="PANTHER" id="PTHR35254">
    <property type="entry name" value="STIMULATED BY RETINOIC ACID GENE 8 PROTEIN HOMOLOG"/>
    <property type="match status" value="1"/>
</dbReference>
<dbReference type="GO" id="GO:0007283">
    <property type="term" value="P:spermatogenesis"/>
    <property type="evidence" value="ECO:0007669"/>
    <property type="project" value="TreeGrafter"/>
</dbReference>
<feature type="domain" description="STRA8 bHLH" evidence="1">
    <location>
        <begin position="15"/>
        <end position="79"/>
    </location>
</feature>
<dbReference type="GO" id="GO:0071300">
    <property type="term" value="P:cellular response to retinoic acid"/>
    <property type="evidence" value="ECO:0007669"/>
    <property type="project" value="InterPro"/>
</dbReference>
<dbReference type="Ensembl" id="ENSDCDT00010013403.1">
    <property type="protein sequence ID" value="ENSDCDP00010012730.1"/>
    <property type="gene ID" value="ENSDCDG00010005737.1"/>
</dbReference>
<dbReference type="GeneTree" id="ENSGT00970000198356"/>
<dbReference type="InterPro" id="IPR033537">
    <property type="entry name" value="Stra8"/>
</dbReference>
<organism evidence="2 3">
    <name type="scientific">Denticeps clupeoides</name>
    <name type="common">denticle herring</name>
    <dbReference type="NCBI Taxonomy" id="299321"/>
    <lineage>
        <taxon>Eukaryota</taxon>
        <taxon>Metazoa</taxon>
        <taxon>Chordata</taxon>
        <taxon>Craniata</taxon>
        <taxon>Vertebrata</taxon>
        <taxon>Euteleostomi</taxon>
        <taxon>Actinopterygii</taxon>
        <taxon>Neopterygii</taxon>
        <taxon>Teleostei</taxon>
        <taxon>Clupei</taxon>
        <taxon>Clupeiformes</taxon>
        <taxon>Denticipitoidei</taxon>
        <taxon>Denticipitidae</taxon>
        <taxon>Denticeps</taxon>
    </lineage>
</organism>
<evidence type="ECO:0000313" key="2">
    <source>
        <dbReference type="Ensembl" id="ENSDCDP00010012730.1"/>
    </source>
</evidence>
<reference evidence="2 3" key="1">
    <citation type="submission" date="2020-06" db="EMBL/GenBank/DDBJ databases">
        <authorList>
            <consortium name="Wellcome Sanger Institute Data Sharing"/>
        </authorList>
    </citation>
    <scope>NUCLEOTIDE SEQUENCE [LARGE SCALE GENOMIC DNA]</scope>
</reference>
<dbReference type="Pfam" id="PF23175">
    <property type="entry name" value="bHLH_STRA8"/>
    <property type="match status" value="1"/>
</dbReference>
<accession>A0AAY4AWH0</accession>
<sequence>LSYYNISSSIVPVMRKPRRRAVQAGNRATLETLFETVKSVVCPDTEETLAKWKILDHAKGFLKEQEAHLTHLLSLKESFLENAEGPSSLEEVREEYRRLYSDSVNNGCFCLFCLSSTVPQLPATHATDAGKDSVQDPASEGSPPLSQTTGYLYFYGQILQLLLGNGVLYPEQTGLLVVSNAILRLWRHLRPECKASFLNCSVEDLSYSWEGAALVPCGPEASLDMLQPCSQDASTSSLIPEDMFQDASDVIQGQMDASAEGRFCNQGLGSRLVLKGMTFREWQCTFLMVPLCFIFT</sequence>
<dbReference type="Proteomes" id="UP000694580">
    <property type="component" value="Chromosome 15"/>
</dbReference>
<dbReference type="PANTHER" id="PTHR35254:SF1">
    <property type="entry name" value="STIMULATED BY RETINOIC ACID GENE 8 PROTEIN HOMOLOG"/>
    <property type="match status" value="1"/>
</dbReference>
<dbReference type="AlphaFoldDB" id="A0AAY4AWH0"/>
<reference evidence="2" key="2">
    <citation type="submission" date="2025-08" db="UniProtKB">
        <authorList>
            <consortium name="Ensembl"/>
        </authorList>
    </citation>
    <scope>IDENTIFICATION</scope>
</reference>
<dbReference type="GO" id="GO:0048477">
    <property type="term" value="P:oogenesis"/>
    <property type="evidence" value="ECO:0007669"/>
    <property type="project" value="TreeGrafter"/>
</dbReference>
<dbReference type="GO" id="GO:0051321">
    <property type="term" value="P:meiotic cell cycle"/>
    <property type="evidence" value="ECO:0007669"/>
    <property type="project" value="InterPro"/>
</dbReference>
<evidence type="ECO:0000313" key="3">
    <source>
        <dbReference type="Proteomes" id="UP000694580"/>
    </source>
</evidence>